<evidence type="ECO:0000313" key="2">
    <source>
        <dbReference type="EMBL" id="GAA3942735.1"/>
    </source>
</evidence>
<protein>
    <submittedName>
        <fullName evidence="2">Uncharacterized protein</fullName>
    </submittedName>
</protein>
<keyword evidence="3" id="KW-1185">Reference proteome</keyword>
<feature type="compositionally biased region" description="Gly residues" evidence="1">
    <location>
        <begin position="64"/>
        <end position="74"/>
    </location>
</feature>
<evidence type="ECO:0000256" key="1">
    <source>
        <dbReference type="SAM" id="MobiDB-lite"/>
    </source>
</evidence>
<organism evidence="2 3">
    <name type="scientific">Streptomyces gulbargensis</name>
    <dbReference type="NCBI Taxonomy" id="364901"/>
    <lineage>
        <taxon>Bacteria</taxon>
        <taxon>Bacillati</taxon>
        <taxon>Actinomycetota</taxon>
        <taxon>Actinomycetes</taxon>
        <taxon>Kitasatosporales</taxon>
        <taxon>Streptomycetaceae</taxon>
        <taxon>Streptomyces</taxon>
    </lineage>
</organism>
<feature type="compositionally biased region" description="Basic and acidic residues" evidence="1">
    <location>
        <begin position="76"/>
        <end position="88"/>
    </location>
</feature>
<dbReference type="Proteomes" id="UP001501000">
    <property type="component" value="Unassembled WGS sequence"/>
</dbReference>
<feature type="compositionally biased region" description="Basic and acidic residues" evidence="1">
    <location>
        <begin position="106"/>
        <end position="123"/>
    </location>
</feature>
<accession>A0ABP7NDU2</accession>
<feature type="compositionally biased region" description="Basic and acidic residues" evidence="1">
    <location>
        <begin position="43"/>
        <end position="57"/>
    </location>
</feature>
<gene>
    <name evidence="2" type="ORF">GCM10022244_58220</name>
</gene>
<proteinExistence type="predicted"/>
<feature type="region of interest" description="Disordered" evidence="1">
    <location>
        <begin position="1"/>
        <end position="123"/>
    </location>
</feature>
<comment type="caution">
    <text evidence="2">The sequence shown here is derived from an EMBL/GenBank/DDBJ whole genome shotgun (WGS) entry which is preliminary data.</text>
</comment>
<name>A0ABP7NDU2_9ACTN</name>
<reference evidence="3" key="1">
    <citation type="journal article" date="2019" name="Int. J. Syst. Evol. Microbiol.">
        <title>The Global Catalogue of Microorganisms (GCM) 10K type strain sequencing project: providing services to taxonomists for standard genome sequencing and annotation.</title>
        <authorList>
            <consortium name="The Broad Institute Genomics Platform"/>
            <consortium name="The Broad Institute Genome Sequencing Center for Infectious Disease"/>
            <person name="Wu L."/>
            <person name="Ma J."/>
        </authorList>
    </citation>
    <scope>NUCLEOTIDE SEQUENCE [LARGE SCALE GENOMIC DNA]</scope>
    <source>
        <strain evidence="3">JCM 16956</strain>
    </source>
</reference>
<feature type="compositionally biased region" description="Basic and acidic residues" evidence="1">
    <location>
        <begin position="8"/>
        <end position="25"/>
    </location>
</feature>
<sequence>MEEDEPGERDAEDARRLLRGAEDTGGHAGQACPDARQRGRRERGHEQPHARAGHGETADQPDGQPGGGDGGGGPADQREARREDRAAEDGDPVAEAAGEPARLHRGREEGGVERDADHARRHR</sequence>
<dbReference type="EMBL" id="BAABAJ010000035">
    <property type="protein sequence ID" value="GAA3942735.1"/>
    <property type="molecule type" value="Genomic_DNA"/>
</dbReference>
<evidence type="ECO:0000313" key="3">
    <source>
        <dbReference type="Proteomes" id="UP001501000"/>
    </source>
</evidence>